<dbReference type="RefSeq" id="WP_068710100.1">
    <property type="nucleotide sequence ID" value="NZ_BAAAXQ010000034.1"/>
</dbReference>
<gene>
    <name evidence="2" type="ORF">GCM10019998_11210</name>
</gene>
<proteinExistence type="predicted"/>
<feature type="transmembrane region" description="Helical" evidence="1">
    <location>
        <begin position="51"/>
        <end position="75"/>
    </location>
</feature>
<feature type="transmembrane region" description="Helical" evidence="1">
    <location>
        <begin position="112"/>
        <end position="130"/>
    </location>
</feature>
<organism evidence="2 3">
    <name type="scientific">Tetragenococcus solitarius</name>
    <dbReference type="NCBI Taxonomy" id="71453"/>
    <lineage>
        <taxon>Bacteria</taxon>
        <taxon>Bacillati</taxon>
        <taxon>Bacillota</taxon>
        <taxon>Bacilli</taxon>
        <taxon>Lactobacillales</taxon>
        <taxon>Enterococcaceae</taxon>
        <taxon>Tetragenococcus</taxon>
    </lineage>
</organism>
<feature type="transmembrane region" description="Helical" evidence="1">
    <location>
        <begin position="87"/>
        <end position="106"/>
    </location>
</feature>
<dbReference type="InterPro" id="IPR021560">
    <property type="entry name" value="DUF3021"/>
</dbReference>
<keyword evidence="1" id="KW-0812">Transmembrane</keyword>
<reference evidence="3" key="1">
    <citation type="journal article" date="2019" name="Int. J. Syst. Evol. Microbiol.">
        <title>The Global Catalogue of Microorganisms (GCM) 10K type strain sequencing project: providing services to taxonomists for standard genome sequencing and annotation.</title>
        <authorList>
            <consortium name="The Broad Institute Genomics Platform"/>
            <consortium name="The Broad Institute Genome Sequencing Center for Infectious Disease"/>
            <person name="Wu L."/>
            <person name="Ma J."/>
        </authorList>
    </citation>
    <scope>NUCLEOTIDE SEQUENCE [LARGE SCALE GENOMIC DNA]</scope>
    <source>
        <strain evidence="3">JCM 8736</strain>
    </source>
</reference>
<sequence length="151" mass="16980">MLKKVLQRVGVGIVVGTFIGLMLSIHYSFNFAEGSYIPSTPAFIAHFPNELYALIASIGIWSAMGCVFSLSNLIYSETDWSILKMTSINFAVSYLSFLPLAILAGWTSWELGVLFDFTLTFSTIYIIIWLSSMLKAKKEIETLNRHLDHNK</sequence>
<protein>
    <submittedName>
        <fullName evidence="2">DUF3021 domain-containing protein</fullName>
    </submittedName>
</protein>
<dbReference type="Proteomes" id="UP001501577">
    <property type="component" value="Unassembled WGS sequence"/>
</dbReference>
<keyword evidence="3" id="KW-1185">Reference proteome</keyword>
<evidence type="ECO:0000313" key="3">
    <source>
        <dbReference type="Proteomes" id="UP001501577"/>
    </source>
</evidence>
<dbReference type="Pfam" id="PF11457">
    <property type="entry name" value="DUF3021"/>
    <property type="match status" value="1"/>
</dbReference>
<dbReference type="EMBL" id="BAAAXQ010000034">
    <property type="protein sequence ID" value="GAA3016783.1"/>
    <property type="molecule type" value="Genomic_DNA"/>
</dbReference>
<evidence type="ECO:0000256" key="1">
    <source>
        <dbReference type="SAM" id="Phobius"/>
    </source>
</evidence>
<keyword evidence="1" id="KW-1133">Transmembrane helix</keyword>
<comment type="caution">
    <text evidence="2">The sequence shown here is derived from an EMBL/GenBank/DDBJ whole genome shotgun (WGS) entry which is preliminary data.</text>
</comment>
<accession>A0ABP6KLH3</accession>
<feature type="transmembrane region" description="Helical" evidence="1">
    <location>
        <begin position="9"/>
        <end position="31"/>
    </location>
</feature>
<evidence type="ECO:0000313" key="2">
    <source>
        <dbReference type="EMBL" id="GAA3016783.1"/>
    </source>
</evidence>
<keyword evidence="1" id="KW-0472">Membrane</keyword>
<name>A0ABP6KLH3_9ENTE</name>